<feature type="transmembrane region" description="Helical" evidence="1">
    <location>
        <begin position="35"/>
        <end position="68"/>
    </location>
</feature>
<name>A0A9D1FE46_9FIRM</name>
<dbReference type="AlphaFoldDB" id="A0A9D1FE46"/>
<keyword evidence="1" id="KW-0812">Transmembrane</keyword>
<organism evidence="2 3">
    <name type="scientific">Candidatus Scatomorpha merdipullorum</name>
    <dbReference type="NCBI Taxonomy" id="2840927"/>
    <lineage>
        <taxon>Bacteria</taxon>
        <taxon>Bacillati</taxon>
        <taxon>Bacillota</taxon>
        <taxon>Clostridia</taxon>
        <taxon>Eubacteriales</taxon>
        <taxon>Candidatus Scatomorpha</taxon>
    </lineage>
</organism>
<proteinExistence type="predicted"/>
<dbReference type="InterPro" id="IPR007563">
    <property type="entry name" value="DUF554"/>
</dbReference>
<evidence type="ECO:0000313" key="3">
    <source>
        <dbReference type="Proteomes" id="UP000824001"/>
    </source>
</evidence>
<feature type="transmembrane region" description="Helical" evidence="1">
    <location>
        <begin position="182"/>
        <end position="201"/>
    </location>
</feature>
<dbReference type="PANTHER" id="PTHR36111:SF2">
    <property type="entry name" value="INNER MEMBRANE PROTEIN"/>
    <property type="match status" value="1"/>
</dbReference>
<dbReference type="Proteomes" id="UP000824001">
    <property type="component" value="Unassembled WGS sequence"/>
</dbReference>
<keyword evidence="1" id="KW-0472">Membrane</keyword>
<gene>
    <name evidence="2" type="ORF">IAC18_04815</name>
</gene>
<sequence>MLGVLANSLAVLVGGVIGMLCGSKINSKYTDSLMVALGLATMGMGVVSTVGTADVLCIIVCCSIGTVIGELLHIDDGVNALGRVAERRFAGKNGKGSFTSAFVSCSILFCIGSMSVMGSVQAGIGDNSILFAKAVLDLIASLAYGAALGVGVPASFVCVLVVEGGLTLLSSAAAPFLTDAIVAEMSAVGGILLIGLAINLLNLRQLPIKIANMLPAVFLPAAYVPLYGWITSIV</sequence>
<feature type="transmembrane region" description="Helical" evidence="1">
    <location>
        <begin position="6"/>
        <end position="23"/>
    </location>
</feature>
<keyword evidence="1" id="KW-1133">Transmembrane helix</keyword>
<comment type="caution">
    <text evidence="2">The sequence shown here is derived from an EMBL/GenBank/DDBJ whole genome shotgun (WGS) entry which is preliminary data.</text>
</comment>
<feature type="transmembrane region" description="Helical" evidence="1">
    <location>
        <begin position="101"/>
        <end position="124"/>
    </location>
</feature>
<reference evidence="2" key="2">
    <citation type="journal article" date="2021" name="PeerJ">
        <title>Extensive microbial diversity within the chicken gut microbiome revealed by metagenomics and culture.</title>
        <authorList>
            <person name="Gilroy R."/>
            <person name="Ravi A."/>
            <person name="Getino M."/>
            <person name="Pursley I."/>
            <person name="Horton D.L."/>
            <person name="Alikhan N.F."/>
            <person name="Baker D."/>
            <person name="Gharbi K."/>
            <person name="Hall N."/>
            <person name="Watson M."/>
            <person name="Adriaenssens E.M."/>
            <person name="Foster-Nyarko E."/>
            <person name="Jarju S."/>
            <person name="Secka A."/>
            <person name="Antonio M."/>
            <person name="Oren A."/>
            <person name="Chaudhuri R.R."/>
            <person name="La Ragione R."/>
            <person name="Hildebrand F."/>
            <person name="Pallen M.J."/>
        </authorList>
    </citation>
    <scope>NUCLEOTIDE SEQUENCE</scope>
    <source>
        <strain evidence="2">ChiHjej10B9-9673</strain>
    </source>
</reference>
<reference evidence="2" key="1">
    <citation type="submission" date="2020-10" db="EMBL/GenBank/DDBJ databases">
        <authorList>
            <person name="Gilroy R."/>
        </authorList>
    </citation>
    <scope>NUCLEOTIDE SEQUENCE</scope>
    <source>
        <strain evidence="2">ChiHjej10B9-9673</strain>
    </source>
</reference>
<dbReference type="Pfam" id="PF04474">
    <property type="entry name" value="DUF554"/>
    <property type="match status" value="1"/>
</dbReference>
<accession>A0A9D1FE46</accession>
<evidence type="ECO:0000313" key="2">
    <source>
        <dbReference type="EMBL" id="HIS66866.1"/>
    </source>
</evidence>
<dbReference type="EMBL" id="DVJK01000134">
    <property type="protein sequence ID" value="HIS66866.1"/>
    <property type="molecule type" value="Genomic_DNA"/>
</dbReference>
<feature type="transmembrane region" description="Helical" evidence="1">
    <location>
        <begin position="213"/>
        <end position="230"/>
    </location>
</feature>
<feature type="transmembrane region" description="Helical" evidence="1">
    <location>
        <begin position="136"/>
        <end position="162"/>
    </location>
</feature>
<dbReference type="PANTHER" id="PTHR36111">
    <property type="entry name" value="INNER MEMBRANE PROTEIN-RELATED"/>
    <property type="match status" value="1"/>
</dbReference>
<evidence type="ECO:0000256" key="1">
    <source>
        <dbReference type="SAM" id="Phobius"/>
    </source>
</evidence>
<protein>
    <submittedName>
        <fullName evidence="2">DUF554 domain-containing protein</fullName>
    </submittedName>
</protein>